<organism evidence="1 2">
    <name type="scientific">Phyllachora maydis</name>
    <dbReference type="NCBI Taxonomy" id="1825666"/>
    <lineage>
        <taxon>Eukaryota</taxon>
        <taxon>Fungi</taxon>
        <taxon>Dikarya</taxon>
        <taxon>Ascomycota</taxon>
        <taxon>Pezizomycotina</taxon>
        <taxon>Sordariomycetes</taxon>
        <taxon>Sordariomycetidae</taxon>
        <taxon>Phyllachorales</taxon>
        <taxon>Phyllachoraceae</taxon>
        <taxon>Phyllachora</taxon>
    </lineage>
</organism>
<comment type="caution">
    <text evidence="1">The sequence shown here is derived from an EMBL/GenBank/DDBJ whole genome shotgun (WGS) entry which is preliminary data.</text>
</comment>
<evidence type="ECO:0000313" key="1">
    <source>
        <dbReference type="EMBL" id="KAK2074437.1"/>
    </source>
</evidence>
<name>A0AAD9ICL5_9PEZI</name>
<evidence type="ECO:0000313" key="2">
    <source>
        <dbReference type="Proteomes" id="UP001217918"/>
    </source>
</evidence>
<protein>
    <submittedName>
        <fullName evidence="1">Uncharacterized protein</fullName>
    </submittedName>
</protein>
<proteinExistence type="predicted"/>
<gene>
    <name evidence="1" type="ORF">P8C59_008644</name>
</gene>
<dbReference type="Proteomes" id="UP001217918">
    <property type="component" value="Unassembled WGS sequence"/>
</dbReference>
<dbReference type="AlphaFoldDB" id="A0AAD9ICL5"/>
<keyword evidence="2" id="KW-1185">Reference proteome</keyword>
<sequence>MSTTGGRWLITQTSCIVNATPKAIAAPIRKRVESDPSKVFGRVLTKPCMTMTDTEAATTHKRCRKNNVKGTEGGGCENCERAACRNECARYLHAIDVWPSKLWSVGAVLETADVGVASRDLGEMECPMEQRLLEMTSALVDRNQGNRKRAPACLYSRSSMQLQLRAPSFVKIGPLTGQS</sequence>
<reference evidence="1" key="1">
    <citation type="journal article" date="2023" name="Mol. Plant Microbe Interact.">
        <title>Elucidating the Obligate Nature and Biological Capacity of an Invasive Fungal Corn Pathogen.</title>
        <authorList>
            <person name="MacCready J.S."/>
            <person name="Roggenkamp E.M."/>
            <person name="Gdanetz K."/>
            <person name="Chilvers M.I."/>
        </authorList>
    </citation>
    <scope>NUCLEOTIDE SEQUENCE</scope>
    <source>
        <strain evidence="1">PM02</strain>
    </source>
</reference>
<accession>A0AAD9ICL5</accession>
<dbReference type="EMBL" id="JAQQPM010000008">
    <property type="protein sequence ID" value="KAK2074437.1"/>
    <property type="molecule type" value="Genomic_DNA"/>
</dbReference>